<dbReference type="InterPro" id="IPR009057">
    <property type="entry name" value="Homeodomain-like_sf"/>
</dbReference>
<feature type="domain" description="HTH araC/xylS-type" evidence="4">
    <location>
        <begin position="170"/>
        <end position="268"/>
    </location>
</feature>
<evidence type="ECO:0000313" key="6">
    <source>
        <dbReference type="Proteomes" id="UP001597497"/>
    </source>
</evidence>
<dbReference type="Gene3D" id="1.10.10.60">
    <property type="entry name" value="Homeodomain-like"/>
    <property type="match status" value="2"/>
</dbReference>
<accession>A0ABW5R840</accession>
<evidence type="ECO:0000256" key="2">
    <source>
        <dbReference type="ARBA" id="ARBA00023125"/>
    </source>
</evidence>
<dbReference type="Pfam" id="PF12833">
    <property type="entry name" value="HTH_18"/>
    <property type="match status" value="1"/>
</dbReference>
<dbReference type="PROSITE" id="PS01124">
    <property type="entry name" value="HTH_ARAC_FAMILY_2"/>
    <property type="match status" value="1"/>
</dbReference>
<dbReference type="InterPro" id="IPR018060">
    <property type="entry name" value="HTH_AraC"/>
</dbReference>
<dbReference type="InterPro" id="IPR003313">
    <property type="entry name" value="AraC-bd"/>
</dbReference>
<protein>
    <submittedName>
        <fullName evidence="5">Helix-turn-helix domain-containing protein</fullName>
    </submittedName>
</protein>
<proteinExistence type="predicted"/>
<gene>
    <name evidence="5" type="ORF">ACFSUC_04675</name>
</gene>
<dbReference type="SUPFAM" id="SSF46689">
    <property type="entry name" value="Homeodomain-like"/>
    <property type="match status" value="2"/>
</dbReference>
<dbReference type="PROSITE" id="PS00041">
    <property type="entry name" value="HTH_ARAC_FAMILY_1"/>
    <property type="match status" value="1"/>
</dbReference>
<keyword evidence="6" id="KW-1185">Reference proteome</keyword>
<dbReference type="SMART" id="SM00342">
    <property type="entry name" value="HTH_ARAC"/>
    <property type="match status" value="1"/>
</dbReference>
<dbReference type="Proteomes" id="UP001597497">
    <property type="component" value="Unassembled WGS sequence"/>
</dbReference>
<dbReference type="Pfam" id="PF02311">
    <property type="entry name" value="AraC_binding"/>
    <property type="match status" value="1"/>
</dbReference>
<keyword evidence="3" id="KW-0804">Transcription</keyword>
<evidence type="ECO:0000313" key="5">
    <source>
        <dbReference type="EMBL" id="MFD2670901.1"/>
    </source>
</evidence>
<evidence type="ECO:0000256" key="3">
    <source>
        <dbReference type="ARBA" id="ARBA00023163"/>
    </source>
</evidence>
<reference evidence="6" key="1">
    <citation type="journal article" date="2019" name="Int. J. Syst. Evol. Microbiol.">
        <title>The Global Catalogue of Microorganisms (GCM) 10K type strain sequencing project: providing services to taxonomists for standard genome sequencing and annotation.</title>
        <authorList>
            <consortium name="The Broad Institute Genomics Platform"/>
            <consortium name="The Broad Institute Genome Sequencing Center for Infectious Disease"/>
            <person name="Wu L."/>
            <person name="Ma J."/>
        </authorList>
    </citation>
    <scope>NUCLEOTIDE SEQUENCE [LARGE SCALE GENOMIC DNA]</scope>
    <source>
        <strain evidence="6">KCTC 33676</strain>
    </source>
</reference>
<evidence type="ECO:0000259" key="4">
    <source>
        <dbReference type="PROSITE" id="PS01124"/>
    </source>
</evidence>
<keyword evidence="2" id="KW-0238">DNA-binding</keyword>
<name>A0ABW5R840_9BACL</name>
<sequence>MVPWERLTVACHHVMLHKQDHNWKVVNRTNPFSALWYLYEGEARFQIGEKEIGASAGDVLILPAGQTFHARLLPSCRRISNFAARFTLYAGDSMDWFKLYQMPVVIHKDEHPIREDDLEELIHWSHTHTPMRQFFMDHALLRLVGLLMEARLQEVTPTFHPDHPLHDRLYHVLQWVRSHLHEKITLAKLAEMIHVSEDHFIDLFQRYTGKSPIQYVNHLRIEKAKAYLLNHHFSVKETAYAVGIRDPLYFSKMFKKQVGQSPAYYRKMMSDW</sequence>
<dbReference type="InterPro" id="IPR018062">
    <property type="entry name" value="HTH_AraC-typ_CS"/>
</dbReference>
<dbReference type="Gene3D" id="2.60.120.10">
    <property type="entry name" value="Jelly Rolls"/>
    <property type="match status" value="1"/>
</dbReference>
<organism evidence="5 6">
    <name type="scientific">Marinicrinis sediminis</name>
    <dbReference type="NCBI Taxonomy" id="1652465"/>
    <lineage>
        <taxon>Bacteria</taxon>
        <taxon>Bacillati</taxon>
        <taxon>Bacillota</taxon>
        <taxon>Bacilli</taxon>
        <taxon>Bacillales</taxon>
        <taxon>Paenibacillaceae</taxon>
    </lineage>
</organism>
<dbReference type="InterPro" id="IPR037923">
    <property type="entry name" value="HTH-like"/>
</dbReference>
<evidence type="ECO:0000256" key="1">
    <source>
        <dbReference type="ARBA" id="ARBA00023015"/>
    </source>
</evidence>
<keyword evidence="1" id="KW-0805">Transcription regulation</keyword>
<dbReference type="PANTHER" id="PTHR43280:SF30">
    <property type="entry name" value="MMSAB OPERON REGULATORY PROTEIN"/>
    <property type="match status" value="1"/>
</dbReference>
<dbReference type="SUPFAM" id="SSF51215">
    <property type="entry name" value="Regulatory protein AraC"/>
    <property type="match status" value="1"/>
</dbReference>
<comment type="caution">
    <text evidence="5">The sequence shown here is derived from an EMBL/GenBank/DDBJ whole genome shotgun (WGS) entry which is preliminary data.</text>
</comment>
<dbReference type="InterPro" id="IPR014710">
    <property type="entry name" value="RmlC-like_jellyroll"/>
</dbReference>
<dbReference type="RefSeq" id="WP_379928324.1">
    <property type="nucleotide sequence ID" value="NZ_JBHUMM010000007.1"/>
</dbReference>
<dbReference type="EMBL" id="JBHUMM010000007">
    <property type="protein sequence ID" value="MFD2670901.1"/>
    <property type="molecule type" value="Genomic_DNA"/>
</dbReference>
<dbReference type="PANTHER" id="PTHR43280">
    <property type="entry name" value="ARAC-FAMILY TRANSCRIPTIONAL REGULATOR"/>
    <property type="match status" value="1"/>
</dbReference>